<reference evidence="2" key="1">
    <citation type="submission" date="2019-08" db="EMBL/GenBank/DDBJ databases">
        <title>The genome of the North American firefly Photinus pyralis.</title>
        <authorList>
            <consortium name="Photinus pyralis genome working group"/>
            <person name="Fallon T.R."/>
            <person name="Sander Lower S.E."/>
            <person name="Weng J.-K."/>
        </authorList>
    </citation>
    <scope>NUCLEOTIDE SEQUENCE</scope>
    <source>
        <strain evidence="2">TRF0915ILg1</strain>
        <tissue evidence="2">Whole body</tissue>
    </source>
</reference>
<comment type="caution">
    <text evidence="2">The sequence shown here is derived from an EMBL/GenBank/DDBJ whole genome shotgun (WGS) entry which is preliminary data.</text>
</comment>
<dbReference type="OrthoDB" id="6777536at2759"/>
<keyword evidence="3" id="KW-1185">Reference proteome</keyword>
<accession>A0A8K0G569</accession>
<dbReference type="AlphaFoldDB" id="A0A8K0G569"/>
<proteinExistence type="predicted"/>
<gene>
    <name evidence="2" type="ORF">ILUMI_19850</name>
</gene>
<feature type="region of interest" description="Disordered" evidence="1">
    <location>
        <begin position="146"/>
        <end position="170"/>
    </location>
</feature>
<sequence length="170" mass="20277">MTNKNNYGRRKKYSIRRLKESSVRQEFKKKISSKLKQMSKYAFIEEEWAQIGKASVNASGKWLMELKATNKNQRKKRKLWEDTLDDIEYNFRTKEIRNFYEEVKESRSLYSAETTYYRNENGTLTGDMEEKLNIWAEYLEKLLEGNDTPTEEEMKQTIRLTKNNKGGGEN</sequence>
<organism evidence="2 3">
    <name type="scientific">Ignelater luminosus</name>
    <name type="common">Cucubano</name>
    <name type="synonym">Pyrophorus luminosus</name>
    <dbReference type="NCBI Taxonomy" id="2038154"/>
    <lineage>
        <taxon>Eukaryota</taxon>
        <taxon>Metazoa</taxon>
        <taxon>Ecdysozoa</taxon>
        <taxon>Arthropoda</taxon>
        <taxon>Hexapoda</taxon>
        <taxon>Insecta</taxon>
        <taxon>Pterygota</taxon>
        <taxon>Neoptera</taxon>
        <taxon>Endopterygota</taxon>
        <taxon>Coleoptera</taxon>
        <taxon>Polyphaga</taxon>
        <taxon>Elateriformia</taxon>
        <taxon>Elateroidea</taxon>
        <taxon>Elateridae</taxon>
        <taxon>Agrypninae</taxon>
        <taxon>Pyrophorini</taxon>
        <taxon>Ignelater</taxon>
    </lineage>
</organism>
<dbReference type="Proteomes" id="UP000801492">
    <property type="component" value="Unassembled WGS sequence"/>
</dbReference>
<name>A0A8K0G569_IGNLU</name>
<evidence type="ECO:0000313" key="3">
    <source>
        <dbReference type="Proteomes" id="UP000801492"/>
    </source>
</evidence>
<evidence type="ECO:0000256" key="1">
    <source>
        <dbReference type="SAM" id="MobiDB-lite"/>
    </source>
</evidence>
<dbReference type="EMBL" id="VTPC01088072">
    <property type="protein sequence ID" value="KAF2886321.1"/>
    <property type="molecule type" value="Genomic_DNA"/>
</dbReference>
<evidence type="ECO:0000313" key="2">
    <source>
        <dbReference type="EMBL" id="KAF2886321.1"/>
    </source>
</evidence>
<protein>
    <submittedName>
        <fullName evidence="2">Uncharacterized protein</fullName>
    </submittedName>
</protein>